<keyword evidence="1" id="KW-0812">Transmembrane</keyword>
<sequence>MSPLLQLYNKVPHHKRSIFRTNYQLASPNSTQMLNISYFFPKQRFYLVKHNISRKRSKQDATKERKEKLRMLLGSYCPLVPFKIFATQALLTLIALQQDQKSKKK</sequence>
<dbReference type="AlphaFoldDB" id="A0A0A9D6R1"/>
<evidence type="ECO:0000256" key="1">
    <source>
        <dbReference type="SAM" id="Phobius"/>
    </source>
</evidence>
<accession>A0A0A9D6R1</accession>
<organism evidence="2">
    <name type="scientific">Arundo donax</name>
    <name type="common">Giant reed</name>
    <name type="synonym">Donax arundinaceus</name>
    <dbReference type="NCBI Taxonomy" id="35708"/>
    <lineage>
        <taxon>Eukaryota</taxon>
        <taxon>Viridiplantae</taxon>
        <taxon>Streptophyta</taxon>
        <taxon>Embryophyta</taxon>
        <taxon>Tracheophyta</taxon>
        <taxon>Spermatophyta</taxon>
        <taxon>Magnoliopsida</taxon>
        <taxon>Liliopsida</taxon>
        <taxon>Poales</taxon>
        <taxon>Poaceae</taxon>
        <taxon>PACMAD clade</taxon>
        <taxon>Arundinoideae</taxon>
        <taxon>Arundineae</taxon>
        <taxon>Arundo</taxon>
    </lineage>
</organism>
<reference evidence="2" key="1">
    <citation type="submission" date="2014-09" db="EMBL/GenBank/DDBJ databases">
        <authorList>
            <person name="Magalhaes I.L.F."/>
            <person name="Oliveira U."/>
            <person name="Santos F.R."/>
            <person name="Vidigal T.H.D.A."/>
            <person name="Brescovit A.D."/>
            <person name="Santos A.J."/>
        </authorList>
    </citation>
    <scope>NUCLEOTIDE SEQUENCE</scope>
    <source>
        <tissue evidence="2">Shoot tissue taken approximately 20 cm above the soil surface</tissue>
    </source>
</reference>
<dbReference type="EMBL" id="GBRH01214404">
    <property type="protein sequence ID" value="JAD83491.1"/>
    <property type="molecule type" value="Transcribed_RNA"/>
</dbReference>
<feature type="transmembrane region" description="Helical" evidence="1">
    <location>
        <begin position="73"/>
        <end position="96"/>
    </location>
</feature>
<evidence type="ECO:0000313" key="2">
    <source>
        <dbReference type="EMBL" id="JAD83491.1"/>
    </source>
</evidence>
<keyword evidence="1" id="KW-1133">Transmembrane helix</keyword>
<name>A0A0A9D6R1_ARUDO</name>
<protein>
    <submittedName>
        <fullName evidence="2">Uncharacterized protein</fullName>
    </submittedName>
</protein>
<reference evidence="2" key="2">
    <citation type="journal article" date="2015" name="Data Brief">
        <title>Shoot transcriptome of the giant reed, Arundo donax.</title>
        <authorList>
            <person name="Barrero R.A."/>
            <person name="Guerrero F.D."/>
            <person name="Moolhuijzen P."/>
            <person name="Goolsby J.A."/>
            <person name="Tidwell J."/>
            <person name="Bellgard S.E."/>
            <person name="Bellgard M.I."/>
        </authorList>
    </citation>
    <scope>NUCLEOTIDE SEQUENCE</scope>
    <source>
        <tissue evidence="2">Shoot tissue taken approximately 20 cm above the soil surface</tissue>
    </source>
</reference>
<proteinExistence type="predicted"/>
<keyword evidence="1" id="KW-0472">Membrane</keyword>